<gene>
    <name evidence="2" type="ORF">S12H4_25646</name>
</gene>
<protein>
    <recommendedName>
        <fullName evidence="1">Nucleotidyl transferase domain-containing protein</fullName>
    </recommendedName>
</protein>
<dbReference type="Gene3D" id="3.90.550.10">
    <property type="entry name" value="Spore Coat Polysaccharide Biosynthesis Protein SpsA, Chain A"/>
    <property type="match status" value="1"/>
</dbReference>
<feature type="domain" description="Nucleotidyl transferase" evidence="1">
    <location>
        <begin position="3"/>
        <end position="47"/>
    </location>
</feature>
<dbReference type="InterPro" id="IPR005835">
    <property type="entry name" value="NTP_transferase_dom"/>
</dbReference>
<accession>X1R6I4</accession>
<dbReference type="PANTHER" id="PTHR42883:SF2">
    <property type="entry name" value="THYMIDYLYLTRANSFERASE"/>
    <property type="match status" value="1"/>
</dbReference>
<proteinExistence type="predicted"/>
<evidence type="ECO:0000259" key="1">
    <source>
        <dbReference type="Pfam" id="PF00483"/>
    </source>
</evidence>
<name>X1R6I4_9ZZZZ</name>
<dbReference type="InterPro" id="IPR029044">
    <property type="entry name" value="Nucleotide-diphossugar_trans"/>
</dbReference>
<organism evidence="2">
    <name type="scientific">marine sediment metagenome</name>
    <dbReference type="NCBI Taxonomy" id="412755"/>
    <lineage>
        <taxon>unclassified sequences</taxon>
        <taxon>metagenomes</taxon>
        <taxon>ecological metagenomes</taxon>
    </lineage>
</organism>
<sequence length="166" mass="18252">MAGEYEITDAIQKLLKMGKQVKSHILQGWWLDTGRKEGLLKANQVVLDDFLKTDVKGNVDSKSHIVGRVEIRQGTEVINSTIRGPVSIAEDCRIKNSVIGPFASIGTGTVIEDSSVENSVILEKCRLCRIEHLADSVIGRSAEVLKQKHNSNVVSLFIGDDARIEL</sequence>
<reference evidence="2" key="1">
    <citation type="journal article" date="2014" name="Front. Microbiol.">
        <title>High frequency of phylogenetically diverse reductive dehalogenase-homologous genes in deep subseafloor sedimentary metagenomes.</title>
        <authorList>
            <person name="Kawai M."/>
            <person name="Futagami T."/>
            <person name="Toyoda A."/>
            <person name="Takaki Y."/>
            <person name="Nishi S."/>
            <person name="Hori S."/>
            <person name="Arai W."/>
            <person name="Tsubouchi T."/>
            <person name="Morono Y."/>
            <person name="Uchiyama I."/>
            <person name="Ito T."/>
            <person name="Fujiyama A."/>
            <person name="Inagaki F."/>
            <person name="Takami H."/>
        </authorList>
    </citation>
    <scope>NUCLEOTIDE SEQUENCE</scope>
    <source>
        <strain evidence="2">Expedition CK06-06</strain>
    </source>
</reference>
<dbReference type="EMBL" id="BARW01014474">
    <property type="protein sequence ID" value="GAI76158.1"/>
    <property type="molecule type" value="Genomic_DNA"/>
</dbReference>
<dbReference type="AlphaFoldDB" id="X1R6I4"/>
<dbReference type="SUPFAM" id="SSF53448">
    <property type="entry name" value="Nucleotide-diphospho-sugar transferases"/>
    <property type="match status" value="1"/>
</dbReference>
<dbReference type="Gene3D" id="2.160.10.10">
    <property type="entry name" value="Hexapeptide repeat proteins"/>
    <property type="match status" value="1"/>
</dbReference>
<dbReference type="Pfam" id="PF00483">
    <property type="entry name" value="NTP_transferase"/>
    <property type="match status" value="1"/>
</dbReference>
<evidence type="ECO:0000313" key="2">
    <source>
        <dbReference type="EMBL" id="GAI76158.1"/>
    </source>
</evidence>
<dbReference type="PANTHER" id="PTHR42883">
    <property type="entry name" value="GLUCOSE-1-PHOSPHATE THYMIDYLTRANSFERASE"/>
    <property type="match status" value="1"/>
</dbReference>
<comment type="caution">
    <text evidence="2">The sequence shown here is derived from an EMBL/GenBank/DDBJ whole genome shotgun (WGS) entry which is preliminary data.</text>
</comment>